<evidence type="ECO:0000259" key="1">
    <source>
        <dbReference type="PROSITE" id="PS51886"/>
    </source>
</evidence>
<organism evidence="2 3">
    <name type="scientific">Rhizophagus irregularis</name>
    <dbReference type="NCBI Taxonomy" id="588596"/>
    <lineage>
        <taxon>Eukaryota</taxon>
        <taxon>Fungi</taxon>
        <taxon>Fungi incertae sedis</taxon>
        <taxon>Mucoromycota</taxon>
        <taxon>Glomeromycotina</taxon>
        <taxon>Glomeromycetes</taxon>
        <taxon>Glomerales</taxon>
        <taxon>Glomeraceae</taxon>
        <taxon>Rhizophagus</taxon>
    </lineage>
</organism>
<sequence length="144" mass="16338">MFNNIQDICTEHGAILILIQVKYSEKIFGGYNPIGWHNNNPCSFNNYGLNGFGFNGFNNHGFNGLNNHNQYLNTQESFIFSFESNEDIKNMKISRVINSSYAIYNTGNSVNFGGGDLNLENGYVSLSHSGNYENLDINLKRNRY</sequence>
<dbReference type="InterPro" id="IPR006571">
    <property type="entry name" value="TLDc_dom"/>
</dbReference>
<proteinExistence type="predicted"/>
<evidence type="ECO:0000313" key="3">
    <source>
        <dbReference type="Proteomes" id="UP000234323"/>
    </source>
</evidence>
<dbReference type="VEuPathDB" id="FungiDB:RhiirA1_400203"/>
<dbReference type="EMBL" id="LLXI01003707">
    <property type="protein sequence ID" value="PKY59692.1"/>
    <property type="molecule type" value="Genomic_DNA"/>
</dbReference>
<evidence type="ECO:0000313" key="2">
    <source>
        <dbReference type="EMBL" id="PKY59692.1"/>
    </source>
</evidence>
<dbReference type="AlphaFoldDB" id="A0A2I1HLC9"/>
<name>A0A2I1HLC9_9GLOM</name>
<keyword evidence="3" id="KW-1185">Reference proteome</keyword>
<feature type="non-terminal residue" evidence="2">
    <location>
        <position position="144"/>
    </location>
</feature>
<gene>
    <name evidence="2" type="ORF">RhiirA4_412507</name>
</gene>
<protein>
    <recommendedName>
        <fullName evidence="1">TLDc domain-containing protein</fullName>
    </recommendedName>
</protein>
<accession>A0A2I1HLC9</accession>
<dbReference type="Proteomes" id="UP000234323">
    <property type="component" value="Unassembled WGS sequence"/>
</dbReference>
<reference evidence="2 3" key="1">
    <citation type="submission" date="2015-10" db="EMBL/GenBank/DDBJ databases">
        <title>Genome analyses suggest a sexual origin of heterokaryosis in a supposedly ancient asexual fungus.</title>
        <authorList>
            <person name="Ropars J."/>
            <person name="Sedzielewska K."/>
            <person name="Noel J."/>
            <person name="Charron P."/>
            <person name="Farinelli L."/>
            <person name="Marton T."/>
            <person name="Kruger M."/>
            <person name="Pelin A."/>
            <person name="Brachmann A."/>
            <person name="Corradi N."/>
        </authorList>
    </citation>
    <scope>NUCLEOTIDE SEQUENCE [LARGE SCALE GENOMIC DNA]</scope>
    <source>
        <strain evidence="2 3">A4</strain>
    </source>
</reference>
<dbReference type="PROSITE" id="PS51886">
    <property type="entry name" value="TLDC"/>
    <property type="match status" value="1"/>
</dbReference>
<comment type="caution">
    <text evidence="2">The sequence shown here is derived from an EMBL/GenBank/DDBJ whole genome shotgun (WGS) entry which is preliminary data.</text>
</comment>
<feature type="domain" description="TLDc" evidence="1">
    <location>
        <begin position="1"/>
        <end position="144"/>
    </location>
</feature>